<dbReference type="InterPro" id="IPR049492">
    <property type="entry name" value="BD-FAE-like_dom"/>
</dbReference>
<evidence type="ECO:0000256" key="1">
    <source>
        <dbReference type="ARBA" id="ARBA00022801"/>
    </source>
</evidence>
<dbReference type="InterPro" id="IPR050300">
    <property type="entry name" value="GDXG_lipolytic_enzyme"/>
</dbReference>
<keyword evidence="1" id="KW-0378">Hydrolase</keyword>
<feature type="domain" description="BD-FAE-like" evidence="2">
    <location>
        <begin position="72"/>
        <end position="169"/>
    </location>
</feature>
<evidence type="ECO:0000313" key="3">
    <source>
        <dbReference type="EMBL" id="CAA2105600.1"/>
    </source>
</evidence>
<protein>
    <recommendedName>
        <fullName evidence="2">BD-FAE-like domain-containing protein</fullName>
    </recommendedName>
</protein>
<dbReference type="GO" id="GO:0016787">
    <property type="term" value="F:hydrolase activity"/>
    <property type="evidence" value="ECO:0007669"/>
    <property type="project" value="UniProtKB-KW"/>
</dbReference>
<gene>
    <name evidence="3" type="ORF">MBUL_03275</name>
</gene>
<evidence type="ECO:0000259" key="2">
    <source>
        <dbReference type="Pfam" id="PF20434"/>
    </source>
</evidence>
<dbReference type="InterPro" id="IPR029058">
    <property type="entry name" value="AB_hydrolase_fold"/>
</dbReference>
<dbReference type="SUPFAM" id="SSF53474">
    <property type="entry name" value="alpha/beta-Hydrolases"/>
    <property type="match status" value="1"/>
</dbReference>
<name>A0A679J367_9HYPH</name>
<dbReference type="Gene3D" id="3.40.50.1820">
    <property type="entry name" value="alpha/beta hydrolase"/>
    <property type="match status" value="1"/>
</dbReference>
<dbReference type="EMBL" id="LR743504">
    <property type="protein sequence ID" value="CAA2105600.1"/>
    <property type="molecule type" value="Genomic_DNA"/>
</dbReference>
<dbReference type="AlphaFoldDB" id="A0A679J367"/>
<sequence length="288" mass="29991">MRADPSPLPPDPRHDWSRLDRAARDAAYDNNAAVPDAAAQAAARNAASAAYRAAHPGALDIPYDDAPGTALDLYPAENPAAPCLVFIHGGYWQRNSRDLFACFAEGPAAAGWSVAMPGHTLAPEASLTRIVEEIGLCLDWLTAHGSAHGIAGPLVLAGWSAGAHLAAMQLHHPAVVAGLAISGVYELGPIRDTGLNDALSLTDAEVAALSPLRLPVMGKPLAIAYGSAERPALVHDARDFHALRSAHHAPGPLVPVAGAEHFSILNELRRPGGVLVRAAIDLIDGREA</sequence>
<dbReference type="Pfam" id="PF20434">
    <property type="entry name" value="BD-FAE"/>
    <property type="match status" value="1"/>
</dbReference>
<proteinExistence type="predicted"/>
<dbReference type="PANTHER" id="PTHR48081:SF33">
    <property type="entry name" value="KYNURENINE FORMAMIDASE"/>
    <property type="match status" value="1"/>
</dbReference>
<reference evidence="3" key="1">
    <citation type="submission" date="2019-12" db="EMBL/GenBank/DDBJ databases">
        <authorList>
            <person name="Cremers G."/>
        </authorList>
    </citation>
    <scope>NUCLEOTIDE SEQUENCE</scope>
    <source>
        <strain evidence="3">Mbul1</strain>
    </source>
</reference>
<organism evidence="3">
    <name type="scientific">Methylobacterium bullatum</name>
    <dbReference type="NCBI Taxonomy" id="570505"/>
    <lineage>
        <taxon>Bacteria</taxon>
        <taxon>Pseudomonadati</taxon>
        <taxon>Pseudomonadota</taxon>
        <taxon>Alphaproteobacteria</taxon>
        <taxon>Hyphomicrobiales</taxon>
        <taxon>Methylobacteriaceae</taxon>
        <taxon>Methylobacterium</taxon>
    </lineage>
</organism>
<dbReference type="PANTHER" id="PTHR48081">
    <property type="entry name" value="AB HYDROLASE SUPERFAMILY PROTEIN C4A8.06C"/>
    <property type="match status" value="1"/>
</dbReference>
<accession>A0A679J367</accession>